<feature type="region of interest" description="Disordered" evidence="1">
    <location>
        <begin position="131"/>
        <end position="154"/>
    </location>
</feature>
<dbReference type="SMART" id="SM00257">
    <property type="entry name" value="LysM"/>
    <property type="match status" value="1"/>
</dbReference>
<dbReference type="CDD" id="cd00118">
    <property type="entry name" value="LysM"/>
    <property type="match status" value="1"/>
</dbReference>
<dbReference type="AlphaFoldDB" id="A0A4R1ER52"/>
<reference evidence="3 4" key="1">
    <citation type="submission" date="2019-03" db="EMBL/GenBank/DDBJ databases">
        <title>Genomic Encyclopedia of Type Strains, Phase IV (KMG-IV): sequencing the most valuable type-strain genomes for metagenomic binning, comparative biology and taxonomic classification.</title>
        <authorList>
            <person name="Goeker M."/>
        </authorList>
    </citation>
    <scope>NUCLEOTIDE SEQUENCE [LARGE SCALE GENOMIC DNA]</scope>
    <source>
        <strain evidence="3 4">DSM 24830</strain>
    </source>
</reference>
<dbReference type="PROSITE" id="PS51257">
    <property type="entry name" value="PROKAR_LIPOPROTEIN"/>
    <property type="match status" value="1"/>
</dbReference>
<keyword evidence="4" id="KW-1185">Reference proteome</keyword>
<dbReference type="Pfam" id="PF01476">
    <property type="entry name" value="LysM"/>
    <property type="match status" value="1"/>
</dbReference>
<evidence type="ECO:0000259" key="2">
    <source>
        <dbReference type="PROSITE" id="PS51782"/>
    </source>
</evidence>
<dbReference type="EMBL" id="SMFQ01000005">
    <property type="protein sequence ID" value="TCJ82930.1"/>
    <property type="molecule type" value="Genomic_DNA"/>
</dbReference>
<feature type="region of interest" description="Disordered" evidence="1">
    <location>
        <begin position="32"/>
        <end position="51"/>
    </location>
</feature>
<dbReference type="PROSITE" id="PS51782">
    <property type="entry name" value="LYSM"/>
    <property type="match status" value="1"/>
</dbReference>
<dbReference type="InterPro" id="IPR036779">
    <property type="entry name" value="LysM_dom_sf"/>
</dbReference>
<evidence type="ECO:0000256" key="1">
    <source>
        <dbReference type="SAM" id="MobiDB-lite"/>
    </source>
</evidence>
<accession>A0A4R1ER52</accession>
<comment type="caution">
    <text evidence="3">The sequence shown here is derived from an EMBL/GenBank/DDBJ whole genome shotgun (WGS) entry which is preliminary data.</text>
</comment>
<organism evidence="3 4">
    <name type="scientific">Cocleimonas flava</name>
    <dbReference type="NCBI Taxonomy" id="634765"/>
    <lineage>
        <taxon>Bacteria</taxon>
        <taxon>Pseudomonadati</taxon>
        <taxon>Pseudomonadota</taxon>
        <taxon>Gammaproteobacteria</taxon>
        <taxon>Thiotrichales</taxon>
        <taxon>Thiotrichaceae</taxon>
        <taxon>Cocleimonas</taxon>
    </lineage>
</organism>
<dbReference type="Gene3D" id="3.10.350.10">
    <property type="entry name" value="LysM domain"/>
    <property type="match status" value="1"/>
</dbReference>
<gene>
    <name evidence="3" type="ORF">EV695_3668</name>
</gene>
<dbReference type="RefSeq" id="WP_131907426.1">
    <property type="nucleotide sequence ID" value="NZ_BAAAFU010000007.1"/>
</dbReference>
<evidence type="ECO:0000313" key="4">
    <source>
        <dbReference type="Proteomes" id="UP000294887"/>
    </source>
</evidence>
<protein>
    <submittedName>
        <fullName evidence="3">LysM domain-containing protein</fullName>
    </submittedName>
</protein>
<name>A0A4R1ER52_9GAMM</name>
<dbReference type="Proteomes" id="UP000294887">
    <property type="component" value="Unassembled WGS sequence"/>
</dbReference>
<dbReference type="OrthoDB" id="9793746at2"/>
<dbReference type="SUPFAM" id="SSF54106">
    <property type="entry name" value="LysM domain"/>
    <property type="match status" value="1"/>
</dbReference>
<feature type="domain" description="LysM" evidence="2">
    <location>
        <begin position="231"/>
        <end position="275"/>
    </location>
</feature>
<sequence length="276" mass="28950">MDSKIKLVAVASLVAVMASGCSSYRGASQAGYDTGATSSGGYSTSGETRGYGQRTRANQVAGGGQVRGGGQQRANTSATCAPCGATATQPKAPATYTYKPAKPAAPVAQPRTQTSTHNQQYYIDKWNREQAAARNKVQQPAAQPQQNTNYAGYGTNSNTQYYDYSSASGGQTTAPAANTNVTASNKSIYTGSYQQKTYKPYAPTTYSGGSAATTNTATYANTAGTSSSGGSSYVVKKGDTVFEIMRQTGVYWKDIISINNLQPPYNISPGQTIRLK</sequence>
<proteinExistence type="predicted"/>
<evidence type="ECO:0000313" key="3">
    <source>
        <dbReference type="EMBL" id="TCJ82930.1"/>
    </source>
</evidence>
<dbReference type="InterPro" id="IPR018392">
    <property type="entry name" value="LysM"/>
</dbReference>